<keyword evidence="2" id="KW-1185">Reference proteome</keyword>
<evidence type="ECO:0000313" key="2">
    <source>
        <dbReference type="Proteomes" id="UP000027161"/>
    </source>
</evidence>
<proteinExistence type="predicted"/>
<name>A0A8E0WN40_9RICK</name>
<protein>
    <submittedName>
        <fullName evidence="1">Uncharacterized protein</fullName>
    </submittedName>
</protein>
<dbReference type="AlphaFoldDB" id="A0A8E0WN40"/>
<comment type="caution">
    <text evidence="1">The sequence shown here is derived from an EMBL/GenBank/DDBJ whole genome shotgun (WGS) entry which is preliminary data.</text>
</comment>
<accession>A0A8E0WN40</accession>
<organism evidence="1 2">
    <name type="scientific">Rickettsia tamurae subsp. buchneri</name>
    <dbReference type="NCBI Taxonomy" id="1462938"/>
    <lineage>
        <taxon>Bacteria</taxon>
        <taxon>Pseudomonadati</taxon>
        <taxon>Pseudomonadota</taxon>
        <taxon>Alphaproteobacteria</taxon>
        <taxon>Rickettsiales</taxon>
        <taxon>Rickettsiaceae</taxon>
        <taxon>Rickettsieae</taxon>
        <taxon>Rickettsia</taxon>
        <taxon>spotted fever group</taxon>
    </lineage>
</organism>
<sequence length="39" mass="4703">MRSYRKNSHSQYDKSTSYMDTKYRKRVLIGKVAEGLEIY</sequence>
<evidence type="ECO:0000313" key="1">
    <source>
        <dbReference type="EMBL" id="KDO03718.1"/>
    </source>
</evidence>
<dbReference type="Proteomes" id="UP000027161">
    <property type="component" value="Unassembled WGS sequence"/>
</dbReference>
<dbReference type="EMBL" id="JFKF01000006">
    <property type="protein sequence ID" value="KDO03718.1"/>
    <property type="molecule type" value="Genomic_DNA"/>
</dbReference>
<gene>
    <name evidence="1" type="ORF">REISMN_00255</name>
</gene>
<reference evidence="1 2" key="1">
    <citation type="submission" date="2014-02" db="EMBL/GenBank/DDBJ databases">
        <title>Draft genome sequence of Rickettsia buchneri sp. nov. ISO7T.</title>
        <authorList>
            <person name="Felsheim R.F."/>
            <person name="Kurtti T.J."/>
            <person name="Munderloh U.G."/>
        </authorList>
    </citation>
    <scope>NUCLEOTIDE SEQUENCE [LARGE SCALE GENOMIC DNA]</scope>
    <source>
        <strain evidence="1 2">ISO7</strain>
    </source>
</reference>